<dbReference type="EMBL" id="FONN01000007">
    <property type="protein sequence ID" value="SFE82824.1"/>
    <property type="molecule type" value="Genomic_DNA"/>
</dbReference>
<dbReference type="Proteomes" id="UP000183410">
    <property type="component" value="Unassembled WGS sequence"/>
</dbReference>
<name>A0A1I2DQH1_9BACL</name>
<organism evidence="1 2">
    <name type="scientific">Paenibacillus algorifonticola</name>
    <dbReference type="NCBI Taxonomy" id="684063"/>
    <lineage>
        <taxon>Bacteria</taxon>
        <taxon>Bacillati</taxon>
        <taxon>Bacillota</taxon>
        <taxon>Bacilli</taxon>
        <taxon>Bacillales</taxon>
        <taxon>Paenibacillaceae</taxon>
        <taxon>Paenibacillus</taxon>
    </lineage>
</organism>
<reference evidence="2" key="1">
    <citation type="submission" date="2016-10" db="EMBL/GenBank/DDBJ databases">
        <authorList>
            <person name="Varghese N."/>
            <person name="Submissions S."/>
        </authorList>
    </citation>
    <scope>NUCLEOTIDE SEQUENCE [LARGE SCALE GENOMIC DNA]</scope>
    <source>
        <strain evidence="2">CGMCC 1.10223</strain>
    </source>
</reference>
<proteinExistence type="predicted"/>
<gene>
    <name evidence="1" type="ORF">SAMN04487969_107169</name>
</gene>
<accession>A0A1I2DQH1</accession>
<evidence type="ECO:0000313" key="1">
    <source>
        <dbReference type="EMBL" id="SFE82824.1"/>
    </source>
</evidence>
<dbReference type="AlphaFoldDB" id="A0A1I2DQH1"/>
<keyword evidence="2" id="KW-1185">Reference proteome</keyword>
<sequence>MNELSLTLNNRVHITLKYKLIRPQNFRKSYISNIPSPFTVELMPVYNDI</sequence>
<protein>
    <submittedName>
        <fullName evidence="1">Uncharacterized protein</fullName>
    </submittedName>
</protein>
<evidence type="ECO:0000313" key="2">
    <source>
        <dbReference type="Proteomes" id="UP000183410"/>
    </source>
</evidence>